<dbReference type="KEGG" id="mauu:NCTC10437_00392"/>
<keyword evidence="9" id="KW-1185">Reference proteome</keyword>
<dbReference type="SMART" id="SM00046">
    <property type="entry name" value="DAGKc"/>
    <property type="match status" value="1"/>
</dbReference>
<dbReference type="InterPro" id="IPR045540">
    <property type="entry name" value="YegS/DAGK_C"/>
</dbReference>
<dbReference type="GO" id="GO:0016787">
    <property type="term" value="F:hydrolase activity"/>
    <property type="evidence" value="ECO:0007669"/>
    <property type="project" value="UniProtKB-KW"/>
</dbReference>
<dbReference type="OrthoDB" id="5242960at2"/>
<dbReference type="Pfam" id="PF00781">
    <property type="entry name" value="DAGK_cat"/>
    <property type="match status" value="1"/>
</dbReference>
<accession>A0A3S4TRS9</accession>
<evidence type="ECO:0000313" key="8">
    <source>
        <dbReference type="EMBL" id="VEG51285.1"/>
    </source>
</evidence>
<evidence type="ECO:0000256" key="1">
    <source>
        <dbReference type="ARBA" id="ARBA00004651"/>
    </source>
</evidence>
<dbReference type="EC" id="2.7.1.107" evidence="8"/>
<dbReference type="GO" id="GO:0004143">
    <property type="term" value="F:ATP-dependent diacylglycerol kinase activity"/>
    <property type="evidence" value="ECO:0007669"/>
    <property type="project" value="UniProtKB-EC"/>
</dbReference>
<evidence type="ECO:0000256" key="6">
    <source>
        <dbReference type="ARBA" id="ARBA00023136"/>
    </source>
</evidence>
<dbReference type="Gene3D" id="1.20.144.10">
    <property type="entry name" value="Phosphatidic acid phosphatase type 2/haloperoxidase"/>
    <property type="match status" value="1"/>
</dbReference>
<evidence type="ECO:0000256" key="5">
    <source>
        <dbReference type="ARBA" id="ARBA00022989"/>
    </source>
</evidence>
<dbReference type="InterPro" id="IPR016064">
    <property type="entry name" value="NAD/diacylglycerol_kinase_sf"/>
</dbReference>
<dbReference type="Pfam" id="PF19279">
    <property type="entry name" value="YegS_C"/>
    <property type="match status" value="1"/>
</dbReference>
<dbReference type="Proteomes" id="UP000279306">
    <property type="component" value="Chromosome"/>
</dbReference>
<proteinExistence type="predicted"/>
<evidence type="ECO:0000259" key="7">
    <source>
        <dbReference type="PROSITE" id="PS50146"/>
    </source>
</evidence>
<sequence>MNLGTLRRRGRGIRQIGEGLGTLDREVFEAVAESPSPLLDAVMPRLTSAADHSKLWFAIAAGLTAFGTPSMKRGATRGVLTLGVTSLLTNQVAKRVWRRERPSRLLVPLARQGRRFPTSNSLPSGHSASAAAFAVGVGLETAPLGLGLALLAGLVGMSRVATGAHYPGDVLAGFGLGAGIAVLGARVVPPVIETRLPNVEPLRVDAPARPQGKGVTIVINPASGSGTGARVLDEVREALPQAEIVELGEDDDVVQVLQSAAERAEVLGIGGGDGTVATAAAIALEAGMPLAVFPAGTFNHFAKDIGCDTTAKTVAAIQDGSVYCVDMVCLNEKQMVINTASIGAYPRFVQTREKLEHKIGKPLAGIYAMFHTLRRYEPVRIEYDNKSLLTSLFFLGNSTYLPSGFAPSRRTRMDDGLIDIRILETGRRLSRLRILTAVALGRLERSPLYHELRVPEFAFRSPDGPTVLALDGEVGTELDEASFSVRYRALQVFRPVW</sequence>
<dbReference type="Gene3D" id="2.60.200.40">
    <property type="match status" value="1"/>
</dbReference>
<keyword evidence="6" id="KW-0472">Membrane</keyword>
<dbReference type="EMBL" id="LR134356">
    <property type="protein sequence ID" value="VEG51285.1"/>
    <property type="molecule type" value="Genomic_DNA"/>
</dbReference>
<evidence type="ECO:0000256" key="3">
    <source>
        <dbReference type="ARBA" id="ARBA00022692"/>
    </source>
</evidence>
<name>A0A3S4TRS9_MYCAU</name>
<keyword evidence="5" id="KW-1133">Transmembrane helix</keyword>
<protein>
    <submittedName>
        <fullName evidence="8">PA-phosphatase-like phosphoesterase</fullName>
        <ecNumber evidence="8">2.7.1.107</ecNumber>
    </submittedName>
</protein>
<dbReference type="STRING" id="1791.GCA_001049355_02564"/>
<dbReference type="SUPFAM" id="SSF111331">
    <property type="entry name" value="NAD kinase/diacylglycerol kinase-like"/>
    <property type="match status" value="1"/>
</dbReference>
<keyword evidence="2" id="KW-1003">Cell membrane</keyword>
<evidence type="ECO:0000256" key="2">
    <source>
        <dbReference type="ARBA" id="ARBA00022475"/>
    </source>
</evidence>
<feature type="domain" description="DAGKc" evidence="7">
    <location>
        <begin position="210"/>
        <end position="333"/>
    </location>
</feature>
<keyword evidence="3" id="KW-0812">Transmembrane</keyword>
<dbReference type="InterPro" id="IPR001206">
    <property type="entry name" value="Diacylglycerol_kinase_cat_dom"/>
</dbReference>
<keyword evidence="8" id="KW-0808">Transferase</keyword>
<gene>
    <name evidence="8" type="primary">dagK_1</name>
    <name evidence="8" type="ORF">NCTC10437_00392</name>
</gene>
<dbReference type="SMART" id="SM00014">
    <property type="entry name" value="acidPPc"/>
    <property type="match status" value="1"/>
</dbReference>
<dbReference type="InterPro" id="IPR000326">
    <property type="entry name" value="PAP2/HPO"/>
</dbReference>
<dbReference type="CDD" id="cd01610">
    <property type="entry name" value="PAP2_like"/>
    <property type="match status" value="1"/>
</dbReference>
<reference evidence="8 9" key="1">
    <citation type="submission" date="2018-12" db="EMBL/GenBank/DDBJ databases">
        <authorList>
            <consortium name="Pathogen Informatics"/>
        </authorList>
    </citation>
    <scope>NUCLEOTIDE SEQUENCE [LARGE SCALE GENOMIC DNA]</scope>
    <source>
        <strain evidence="8 9">NCTC10437</strain>
    </source>
</reference>
<dbReference type="PROSITE" id="PS50146">
    <property type="entry name" value="DAGK"/>
    <property type="match status" value="1"/>
</dbReference>
<evidence type="ECO:0000313" key="9">
    <source>
        <dbReference type="Proteomes" id="UP000279306"/>
    </source>
</evidence>
<dbReference type="Gene3D" id="3.40.50.10330">
    <property type="entry name" value="Probable inorganic polyphosphate/atp-NAD kinase, domain 1"/>
    <property type="match status" value="1"/>
</dbReference>
<organism evidence="8 9">
    <name type="scientific">Mycolicibacterium aurum</name>
    <name type="common">Mycobacterium aurum</name>
    <dbReference type="NCBI Taxonomy" id="1791"/>
    <lineage>
        <taxon>Bacteria</taxon>
        <taxon>Bacillati</taxon>
        <taxon>Actinomycetota</taxon>
        <taxon>Actinomycetes</taxon>
        <taxon>Mycobacteriales</taxon>
        <taxon>Mycobacteriaceae</taxon>
        <taxon>Mycolicibacterium</taxon>
    </lineage>
</organism>
<dbReference type="SUPFAM" id="SSF48317">
    <property type="entry name" value="Acid phosphatase/Vanadium-dependent haloperoxidase"/>
    <property type="match status" value="1"/>
</dbReference>
<dbReference type="InterPro" id="IPR036938">
    <property type="entry name" value="PAP2/HPO_sf"/>
</dbReference>
<dbReference type="InterPro" id="IPR017438">
    <property type="entry name" value="ATP-NAD_kinase_N"/>
</dbReference>
<dbReference type="Pfam" id="PF01569">
    <property type="entry name" value="PAP2"/>
    <property type="match status" value="1"/>
</dbReference>
<dbReference type="RefSeq" id="WP_048632466.1">
    <property type="nucleotide sequence ID" value="NZ_CVQQ01000007.1"/>
</dbReference>
<dbReference type="PANTHER" id="PTHR14969:SF62">
    <property type="entry name" value="DECAPRENYLPHOSPHORYL-5-PHOSPHORIBOSE PHOSPHATASE RV3807C-RELATED"/>
    <property type="match status" value="1"/>
</dbReference>
<dbReference type="PANTHER" id="PTHR14969">
    <property type="entry name" value="SPHINGOSINE-1-PHOSPHATE PHOSPHOHYDROLASE"/>
    <property type="match status" value="1"/>
</dbReference>
<evidence type="ECO:0000256" key="4">
    <source>
        <dbReference type="ARBA" id="ARBA00022801"/>
    </source>
</evidence>
<dbReference type="AlphaFoldDB" id="A0A3S4TRS9"/>
<dbReference type="GO" id="GO:0005886">
    <property type="term" value="C:plasma membrane"/>
    <property type="evidence" value="ECO:0007669"/>
    <property type="project" value="UniProtKB-SubCell"/>
</dbReference>
<keyword evidence="4" id="KW-0378">Hydrolase</keyword>
<comment type="subcellular location">
    <subcellularLocation>
        <location evidence="1">Cell membrane</location>
        <topology evidence="1">Multi-pass membrane protein</topology>
    </subcellularLocation>
</comment>